<sequence length="229" mass="24647">MVTPMNVVMLLFPRLTQLDLTGPFEVFTRFKELKVHLVWKTMDPVTDASGLKILPSATFADCPQADILFVPGGPGQMGVMEDAETLDFLRRQAAGAQWITSVCTGSLVLAAAGLMTGYRATCHWSSIDQLALFGVTPVAERVVVDRDRVSGAGVTSGIDFALTLAALLFGEERARQAQLFMEYDPAPPYSGGSPASAPAEMVATVREGLKPFLAERRAISERAAAALRR</sequence>
<accession>A0A2S0NHI8</accession>
<dbReference type="GO" id="GO:0006355">
    <property type="term" value="P:regulation of DNA-templated transcription"/>
    <property type="evidence" value="ECO:0007669"/>
    <property type="project" value="TreeGrafter"/>
</dbReference>
<dbReference type="InterPro" id="IPR052158">
    <property type="entry name" value="INH-QAR"/>
</dbReference>
<evidence type="ECO:0000313" key="2">
    <source>
        <dbReference type="EMBL" id="AVO47618.1"/>
    </source>
</evidence>
<dbReference type="CDD" id="cd03139">
    <property type="entry name" value="GATase1_PfpI_2"/>
    <property type="match status" value="1"/>
</dbReference>
<dbReference type="PANTHER" id="PTHR43130:SF2">
    <property type="entry name" value="DJ-1_PFPI DOMAIN-CONTAINING PROTEIN"/>
    <property type="match status" value="1"/>
</dbReference>
<reference evidence="2 3" key="1">
    <citation type="submission" date="2018-03" db="EMBL/GenBank/DDBJ databases">
        <title>Genome sequencing of Phreatobacter sp.</title>
        <authorList>
            <person name="Kim S.-J."/>
            <person name="Heo J."/>
            <person name="Kwon S.-W."/>
        </authorList>
    </citation>
    <scope>NUCLEOTIDE SEQUENCE [LARGE SCALE GENOMIC DNA]</scope>
    <source>
        <strain evidence="2 3">S-12</strain>
    </source>
</reference>
<name>A0A2S0NHI8_9HYPH</name>
<dbReference type="AlphaFoldDB" id="A0A2S0NHI8"/>
<dbReference type="EMBL" id="CP027668">
    <property type="protein sequence ID" value="AVO47618.1"/>
    <property type="molecule type" value="Genomic_DNA"/>
</dbReference>
<dbReference type="PANTHER" id="PTHR43130">
    <property type="entry name" value="ARAC-FAMILY TRANSCRIPTIONAL REGULATOR"/>
    <property type="match status" value="1"/>
</dbReference>
<proteinExistence type="predicted"/>
<dbReference type="InterPro" id="IPR002818">
    <property type="entry name" value="DJ-1/PfpI"/>
</dbReference>
<dbReference type="Gene3D" id="3.40.50.880">
    <property type="match status" value="1"/>
</dbReference>
<evidence type="ECO:0000313" key="3">
    <source>
        <dbReference type="Proteomes" id="UP000237889"/>
    </source>
</evidence>
<dbReference type="InterPro" id="IPR029062">
    <property type="entry name" value="Class_I_gatase-like"/>
</dbReference>
<dbReference type="OrthoDB" id="186587at2"/>
<dbReference type="Pfam" id="PF01965">
    <property type="entry name" value="DJ-1_PfpI"/>
    <property type="match status" value="1"/>
</dbReference>
<dbReference type="KEGG" id="phr:C6569_10245"/>
<feature type="domain" description="DJ-1/PfpI" evidence="1">
    <location>
        <begin position="6"/>
        <end position="165"/>
    </location>
</feature>
<keyword evidence="3" id="KW-1185">Reference proteome</keyword>
<organism evidence="2 3">
    <name type="scientific">Phreatobacter cathodiphilus</name>
    <dbReference type="NCBI Taxonomy" id="1868589"/>
    <lineage>
        <taxon>Bacteria</taxon>
        <taxon>Pseudomonadati</taxon>
        <taxon>Pseudomonadota</taxon>
        <taxon>Alphaproteobacteria</taxon>
        <taxon>Hyphomicrobiales</taxon>
        <taxon>Phreatobacteraceae</taxon>
        <taxon>Phreatobacter</taxon>
    </lineage>
</organism>
<protein>
    <submittedName>
        <fullName evidence="2">Thiamine biosynthesis protein ThiJ</fullName>
    </submittedName>
</protein>
<dbReference type="Proteomes" id="UP000237889">
    <property type="component" value="Chromosome"/>
</dbReference>
<dbReference type="SUPFAM" id="SSF52317">
    <property type="entry name" value="Class I glutamine amidotransferase-like"/>
    <property type="match status" value="1"/>
</dbReference>
<gene>
    <name evidence="2" type="ORF">C6569_10245</name>
</gene>
<evidence type="ECO:0000259" key="1">
    <source>
        <dbReference type="Pfam" id="PF01965"/>
    </source>
</evidence>